<evidence type="ECO:0000313" key="1">
    <source>
        <dbReference type="EMBL" id="WAR27839.1"/>
    </source>
</evidence>
<sequence>MSYDIKAYHRQNIQDFLVEEIKFRIVQNRGRSRQRTALEVVSGKVMKKYRLRAKSSCALGVKRGQLQKADMGKAFYRPRYAKLVKYSARKTCFCHKHQSIALKVKGLKTVCTITTEYPDQVIWQYSDDEIVGKIINCNTDAIKFVQWKRKEVEHKGRLTKRMLIAQEEMPKLEFVEIFKQDLIEFRSHTSRVKTLFEQSDYRQHTQFAKWISPSIILAVTLMKFKRHTLINVLSHYTRLLYTQKDQNLNHESFIYVSDTQSHNTGTVYASIKRITERLKIEHPGISYVHYITDWPTSLY</sequence>
<organism evidence="1 2">
    <name type="scientific">Mya arenaria</name>
    <name type="common">Soft-shell clam</name>
    <dbReference type="NCBI Taxonomy" id="6604"/>
    <lineage>
        <taxon>Eukaryota</taxon>
        <taxon>Metazoa</taxon>
        <taxon>Spiralia</taxon>
        <taxon>Lophotrochozoa</taxon>
        <taxon>Mollusca</taxon>
        <taxon>Bivalvia</taxon>
        <taxon>Autobranchia</taxon>
        <taxon>Heteroconchia</taxon>
        <taxon>Euheterodonta</taxon>
        <taxon>Imparidentia</taxon>
        <taxon>Neoheterodontei</taxon>
        <taxon>Myida</taxon>
        <taxon>Myoidea</taxon>
        <taxon>Myidae</taxon>
        <taxon>Mya</taxon>
    </lineage>
</organism>
<keyword evidence="2" id="KW-1185">Reference proteome</keyword>
<name>A0ABY7G2T8_MYAAR</name>
<accession>A0ABY7G2T8</accession>
<dbReference type="Proteomes" id="UP001164746">
    <property type="component" value="Chromosome 15"/>
</dbReference>
<evidence type="ECO:0000313" key="2">
    <source>
        <dbReference type="Proteomes" id="UP001164746"/>
    </source>
</evidence>
<proteinExistence type="predicted"/>
<gene>
    <name evidence="1" type="ORF">MAR_013543</name>
</gene>
<protein>
    <submittedName>
        <fullName evidence="1">Uncharacterized protein</fullName>
    </submittedName>
</protein>
<reference evidence="1" key="1">
    <citation type="submission" date="2022-11" db="EMBL/GenBank/DDBJ databases">
        <title>Centuries of genome instability and evolution in soft-shell clam transmissible cancer (bioRxiv).</title>
        <authorList>
            <person name="Hart S.F.M."/>
            <person name="Yonemitsu M.A."/>
            <person name="Giersch R.M."/>
            <person name="Beal B.F."/>
            <person name="Arriagada G."/>
            <person name="Davis B.W."/>
            <person name="Ostrander E.A."/>
            <person name="Goff S.P."/>
            <person name="Metzger M.J."/>
        </authorList>
    </citation>
    <scope>NUCLEOTIDE SEQUENCE</scope>
    <source>
        <strain evidence="1">MELC-2E11</strain>
        <tissue evidence="1">Siphon/mantle</tissue>
    </source>
</reference>
<dbReference type="EMBL" id="CP111026">
    <property type="protein sequence ID" value="WAR27839.1"/>
    <property type="molecule type" value="Genomic_DNA"/>
</dbReference>